<dbReference type="EMBL" id="MFQB01000002">
    <property type="protein sequence ID" value="OGH68920.1"/>
    <property type="molecule type" value="Genomic_DNA"/>
</dbReference>
<dbReference type="Gene3D" id="3.40.350.10">
    <property type="entry name" value="Creatinase/prolidase N-terminal domain"/>
    <property type="match status" value="1"/>
</dbReference>
<proteinExistence type="inferred from homology"/>
<evidence type="ECO:0000256" key="2">
    <source>
        <dbReference type="ARBA" id="ARBA00022801"/>
    </source>
</evidence>
<dbReference type="InterPro" id="IPR036005">
    <property type="entry name" value="Creatinase/aminopeptidase-like"/>
</dbReference>
<dbReference type="Proteomes" id="UP000176282">
    <property type="component" value="Unassembled WGS sequence"/>
</dbReference>
<dbReference type="PROSITE" id="PS00491">
    <property type="entry name" value="PROLINE_PEPTIDASE"/>
    <property type="match status" value="1"/>
</dbReference>
<dbReference type="SUPFAM" id="SSF53092">
    <property type="entry name" value="Creatinase/prolidase N-terminal domain"/>
    <property type="match status" value="1"/>
</dbReference>
<dbReference type="InterPro" id="IPR029149">
    <property type="entry name" value="Creatin/AminoP/Spt16_N"/>
</dbReference>
<evidence type="ECO:0008006" key="8">
    <source>
        <dbReference type="Google" id="ProtNLM"/>
    </source>
</evidence>
<dbReference type="InterPro" id="IPR001131">
    <property type="entry name" value="Peptidase_M24B_aminopep-P_CS"/>
</dbReference>
<name>A0A1F6MBI1_9BACT</name>
<reference evidence="6 7" key="1">
    <citation type="journal article" date="2016" name="Nat. Commun.">
        <title>Thousands of microbial genomes shed light on interconnected biogeochemical processes in an aquifer system.</title>
        <authorList>
            <person name="Anantharaman K."/>
            <person name="Brown C.T."/>
            <person name="Hug L.A."/>
            <person name="Sharon I."/>
            <person name="Castelle C.J."/>
            <person name="Probst A.J."/>
            <person name="Thomas B.C."/>
            <person name="Singh A."/>
            <person name="Wilkins M.J."/>
            <person name="Karaoz U."/>
            <person name="Brodie E.L."/>
            <person name="Williams K.H."/>
            <person name="Hubbard S.S."/>
            <person name="Banfield J.F."/>
        </authorList>
    </citation>
    <scope>NUCLEOTIDE SEQUENCE [LARGE SCALE GENOMIC DNA]</scope>
</reference>
<keyword evidence="2" id="KW-0378">Hydrolase</keyword>
<evidence type="ECO:0000313" key="6">
    <source>
        <dbReference type="EMBL" id="OGH68920.1"/>
    </source>
</evidence>
<dbReference type="Pfam" id="PF01321">
    <property type="entry name" value="Creatinase_N"/>
    <property type="match status" value="1"/>
</dbReference>
<dbReference type="PANTHER" id="PTHR46112">
    <property type="entry name" value="AMINOPEPTIDASE"/>
    <property type="match status" value="1"/>
</dbReference>
<dbReference type="GO" id="GO:0016787">
    <property type="term" value="F:hydrolase activity"/>
    <property type="evidence" value="ECO:0007669"/>
    <property type="project" value="UniProtKB-KW"/>
</dbReference>
<dbReference type="PANTHER" id="PTHR46112:SF3">
    <property type="entry name" value="AMINOPEPTIDASE YPDF"/>
    <property type="match status" value="1"/>
</dbReference>
<dbReference type="AlphaFoldDB" id="A0A1F6MBI1"/>
<organism evidence="6 7">
    <name type="scientific">Candidatus Magasanikbacteria bacterium RIFCSPHIGHO2_02_FULL_47_14</name>
    <dbReference type="NCBI Taxonomy" id="1798680"/>
    <lineage>
        <taxon>Bacteria</taxon>
        <taxon>Candidatus Magasanikiibacteriota</taxon>
    </lineage>
</organism>
<dbReference type="GO" id="GO:0046872">
    <property type="term" value="F:metal ion binding"/>
    <property type="evidence" value="ECO:0007669"/>
    <property type="project" value="UniProtKB-KW"/>
</dbReference>
<dbReference type="SUPFAM" id="SSF55920">
    <property type="entry name" value="Creatinase/aminopeptidase"/>
    <property type="match status" value="1"/>
</dbReference>
<evidence type="ECO:0000259" key="4">
    <source>
        <dbReference type="Pfam" id="PF00557"/>
    </source>
</evidence>
<evidence type="ECO:0000256" key="1">
    <source>
        <dbReference type="ARBA" id="ARBA00022723"/>
    </source>
</evidence>
<keyword evidence="1 3" id="KW-0479">Metal-binding</keyword>
<evidence type="ECO:0000313" key="7">
    <source>
        <dbReference type="Proteomes" id="UP000176282"/>
    </source>
</evidence>
<comment type="similarity">
    <text evidence="3">Belongs to the peptidase M24B family.</text>
</comment>
<protein>
    <recommendedName>
        <fullName evidence="8">Peptidase M24 domain-containing protein</fullName>
    </recommendedName>
</protein>
<evidence type="ECO:0000256" key="3">
    <source>
        <dbReference type="RuleBase" id="RU000590"/>
    </source>
</evidence>
<feature type="domain" description="Creatinase N-terminal" evidence="5">
    <location>
        <begin position="5"/>
        <end position="137"/>
    </location>
</feature>
<dbReference type="Pfam" id="PF00557">
    <property type="entry name" value="Peptidase_M24"/>
    <property type="match status" value="1"/>
</dbReference>
<accession>A0A1F6MBI1</accession>
<comment type="caution">
    <text evidence="6">The sequence shown here is derived from an EMBL/GenBank/DDBJ whole genome shotgun (WGS) entry which is preliminary data.</text>
</comment>
<sequence>MRDVRVQKVRGLLKEKNASAFFVTNPKNVFYLAGFIGISPHEREATALITEEKVLVFLPKMYKQQGEALQKYLPDLELVVDHERYGLLTSFVRYVSTSDKILIEKNNLTLAEFEKISHTTQAQLMPETGVVESLRNIKDPEEVACIQKAVDISEQVLGEVKKLLAHQQLHSEWEVAHEMHRLAVHYGADGVGFDSIVASGKHAAEPHYKTGRHALQQNQCLLLDFGFTYHGYTADVTRTVCLGKAPKQFYDVYSRVKECADICIAACKPGTLTKELFDLSWNYFKKYSLEGYYLHSLGHGLGLDVHESPSLGSSQETVLKPGMVVTIEPGLYFAGEFGVRIEDDILITETGYRLLTKSTRALAEISQK</sequence>
<evidence type="ECO:0000259" key="5">
    <source>
        <dbReference type="Pfam" id="PF01321"/>
    </source>
</evidence>
<dbReference type="InterPro" id="IPR050659">
    <property type="entry name" value="Peptidase_M24B"/>
</dbReference>
<dbReference type="STRING" id="1798680.A3J66_02140"/>
<dbReference type="Gene3D" id="3.90.230.10">
    <property type="entry name" value="Creatinase/methionine aminopeptidase superfamily"/>
    <property type="match status" value="1"/>
</dbReference>
<dbReference type="InterPro" id="IPR000994">
    <property type="entry name" value="Pept_M24"/>
</dbReference>
<dbReference type="InterPro" id="IPR000587">
    <property type="entry name" value="Creatinase_N"/>
</dbReference>
<feature type="domain" description="Peptidase M24" evidence="4">
    <location>
        <begin position="145"/>
        <end position="349"/>
    </location>
</feature>
<gene>
    <name evidence="6" type="ORF">A3J66_02140</name>
</gene>